<comment type="similarity">
    <text evidence="2 5">Belongs to the DegT/DnrJ/EryC1 family.</text>
</comment>
<dbReference type="EMBL" id="PDET01000001">
    <property type="protein sequence ID" value="PRD17420.1"/>
    <property type="molecule type" value="Genomic_DNA"/>
</dbReference>
<evidence type="ECO:0000256" key="4">
    <source>
        <dbReference type="PIRSR" id="PIRSR000390-2"/>
    </source>
</evidence>
<dbReference type="Gene3D" id="3.90.1150.10">
    <property type="entry name" value="Aspartate Aminotransferase, domain 1"/>
    <property type="match status" value="1"/>
</dbReference>
<dbReference type="InterPro" id="IPR015424">
    <property type="entry name" value="PyrdxlP-dep_Trfase"/>
</dbReference>
<keyword evidence="1 4" id="KW-0663">Pyridoxal phosphate</keyword>
<dbReference type="GO" id="GO:0000271">
    <property type="term" value="P:polysaccharide biosynthetic process"/>
    <property type="evidence" value="ECO:0007669"/>
    <property type="project" value="TreeGrafter"/>
</dbReference>
<sequence>MSRSFFQRQLPPTAGLPLLWRDLLPPRADFSDRLAQELGIPPPLLTCSGTAALIIALRTLQQRQPNRHRIIVPAWTCPLVALAAHYCPPLKIVPCDMEYGGINFDRERLAQLCDSQTLAVVVTHYAGRVADTAAVIKIAAAHGTAVIEDAAQSMGAKNAGESVGLAGDIGFFSLAMGKGLTTVEGGVLFSRSAELQKEMERQIARDLPWRAGWELRRIIELWGYRLMYHPDRLDWVYGRQLRSALNRGDAVTAVGDDFTVDDIPLHTLGHYRQRVAASALTRFSAWQQQNSLRAKSRLAELRQLAGVTVLQDGPHQQGVWPFFLLLMPDRASRDRAMQHLWTAGLGVTRLFIHTLFGYPAVMPLCLPSPIPNAEDFAARSLSISNSHWVEDDDFALIVSVLRAVLTT</sequence>
<evidence type="ECO:0000256" key="3">
    <source>
        <dbReference type="PIRSR" id="PIRSR000390-1"/>
    </source>
</evidence>
<evidence type="ECO:0000256" key="2">
    <source>
        <dbReference type="ARBA" id="ARBA00037999"/>
    </source>
</evidence>
<dbReference type="Proteomes" id="UP000239181">
    <property type="component" value="Unassembled WGS sequence"/>
</dbReference>
<evidence type="ECO:0000256" key="5">
    <source>
        <dbReference type="RuleBase" id="RU004508"/>
    </source>
</evidence>
<dbReference type="PIRSF" id="PIRSF000390">
    <property type="entry name" value="PLP_StrS"/>
    <property type="match status" value="1"/>
</dbReference>
<dbReference type="Pfam" id="PF01041">
    <property type="entry name" value="DegT_DnrJ_EryC1"/>
    <property type="match status" value="2"/>
</dbReference>
<protein>
    <submittedName>
        <fullName evidence="6">Nucleotide sugar aminotransferase</fullName>
    </submittedName>
</protein>
<gene>
    <name evidence="6" type="ORF">CQW29_01960</name>
</gene>
<proteinExistence type="inferred from homology"/>
<feature type="active site" description="Proton acceptor" evidence="3">
    <location>
        <position position="178"/>
    </location>
</feature>
<dbReference type="Gene3D" id="3.40.640.10">
    <property type="entry name" value="Type I PLP-dependent aspartate aminotransferase-like (Major domain)"/>
    <property type="match status" value="1"/>
</dbReference>
<dbReference type="InterPro" id="IPR015422">
    <property type="entry name" value="PyrdxlP-dep_Trfase_small"/>
</dbReference>
<evidence type="ECO:0000313" key="7">
    <source>
        <dbReference type="Proteomes" id="UP000239181"/>
    </source>
</evidence>
<dbReference type="PANTHER" id="PTHR30244">
    <property type="entry name" value="TRANSAMINASE"/>
    <property type="match status" value="1"/>
</dbReference>
<dbReference type="InterPro" id="IPR000653">
    <property type="entry name" value="DegT/StrS_aminotransferase"/>
</dbReference>
<dbReference type="OrthoDB" id="9804264at2"/>
<name>A0A2S9II16_9GAMM</name>
<dbReference type="GO" id="GO:0030170">
    <property type="term" value="F:pyridoxal phosphate binding"/>
    <property type="evidence" value="ECO:0007669"/>
    <property type="project" value="TreeGrafter"/>
</dbReference>
<keyword evidence="6" id="KW-0808">Transferase</keyword>
<feature type="modified residue" description="N6-(pyridoxal phosphate)lysine" evidence="4">
    <location>
        <position position="178"/>
    </location>
</feature>
<dbReference type="InterPro" id="IPR015421">
    <property type="entry name" value="PyrdxlP-dep_Trfase_major"/>
</dbReference>
<accession>A0A2S9II16</accession>
<organism evidence="6 7">
    <name type="scientific">Pantoea coffeiphila</name>
    <dbReference type="NCBI Taxonomy" id="1465635"/>
    <lineage>
        <taxon>Bacteria</taxon>
        <taxon>Pseudomonadati</taxon>
        <taxon>Pseudomonadota</taxon>
        <taxon>Gammaproteobacteria</taxon>
        <taxon>Enterobacterales</taxon>
        <taxon>Erwiniaceae</taxon>
        <taxon>Pantoea</taxon>
    </lineage>
</organism>
<evidence type="ECO:0000256" key="1">
    <source>
        <dbReference type="ARBA" id="ARBA00022898"/>
    </source>
</evidence>
<dbReference type="PANTHER" id="PTHR30244:SF34">
    <property type="entry name" value="DTDP-4-AMINO-4,6-DIDEOXYGALACTOSE TRANSAMINASE"/>
    <property type="match status" value="1"/>
</dbReference>
<dbReference type="AlphaFoldDB" id="A0A2S9II16"/>
<reference evidence="6 7" key="1">
    <citation type="submission" date="2017-10" db="EMBL/GenBank/DDBJ databases">
        <title>Draft genome of two endophytic bacteria isolated from 'guarana' Paullinia cupana (Mart.) Ducke.</title>
        <authorList>
            <person name="Siqueira K.A."/>
            <person name="Liotti R.G."/>
            <person name="Mendes T.A."/>
            <person name="Soares M.A."/>
        </authorList>
    </citation>
    <scope>NUCLEOTIDE SEQUENCE [LARGE SCALE GENOMIC DNA]</scope>
    <source>
        <strain evidence="6 7">342</strain>
    </source>
</reference>
<evidence type="ECO:0000313" key="6">
    <source>
        <dbReference type="EMBL" id="PRD17420.1"/>
    </source>
</evidence>
<comment type="caution">
    <text evidence="6">The sequence shown here is derived from an EMBL/GenBank/DDBJ whole genome shotgun (WGS) entry which is preliminary data.</text>
</comment>
<dbReference type="RefSeq" id="WP_105591019.1">
    <property type="nucleotide sequence ID" value="NZ_PDET01000001.1"/>
</dbReference>
<keyword evidence="7" id="KW-1185">Reference proteome</keyword>
<dbReference type="GO" id="GO:0008483">
    <property type="term" value="F:transaminase activity"/>
    <property type="evidence" value="ECO:0007669"/>
    <property type="project" value="UniProtKB-KW"/>
</dbReference>
<dbReference type="SUPFAM" id="SSF53383">
    <property type="entry name" value="PLP-dependent transferases"/>
    <property type="match status" value="1"/>
</dbReference>
<keyword evidence="6" id="KW-0032">Aminotransferase</keyword>